<dbReference type="AlphaFoldDB" id="A0A645EUM8"/>
<dbReference type="EMBL" id="VSSQ01051635">
    <property type="protein sequence ID" value="MPN05731.1"/>
    <property type="molecule type" value="Genomic_DNA"/>
</dbReference>
<dbReference type="Gene3D" id="3.40.30.120">
    <property type="match status" value="1"/>
</dbReference>
<reference evidence="1" key="1">
    <citation type="submission" date="2019-08" db="EMBL/GenBank/DDBJ databases">
        <authorList>
            <person name="Kucharzyk K."/>
            <person name="Murdoch R.W."/>
            <person name="Higgins S."/>
            <person name="Loffler F."/>
        </authorList>
    </citation>
    <scope>NUCLEOTIDE SEQUENCE</scope>
</reference>
<evidence type="ECO:0000313" key="1">
    <source>
        <dbReference type="EMBL" id="MPN05731.1"/>
    </source>
</evidence>
<accession>A0A645EUM8</accession>
<name>A0A645EUM8_9ZZZZ</name>
<sequence length="82" mass="8782">MQQLTGLADDAIPVQVIVVAERGAAPAGLTTVIDSKGRIRERYDLTPGSAYLARPDQHVAARWRSLDVALLRAALARATCNV</sequence>
<organism evidence="1">
    <name type="scientific">bioreactor metagenome</name>
    <dbReference type="NCBI Taxonomy" id="1076179"/>
    <lineage>
        <taxon>unclassified sequences</taxon>
        <taxon>metagenomes</taxon>
        <taxon>ecological metagenomes</taxon>
    </lineage>
</organism>
<gene>
    <name evidence="1" type="ORF">SDC9_152984</name>
</gene>
<comment type="caution">
    <text evidence="1">The sequence shown here is derived from an EMBL/GenBank/DDBJ whole genome shotgun (WGS) entry which is preliminary data.</text>
</comment>
<protein>
    <submittedName>
        <fullName evidence="1">Uncharacterized protein</fullName>
    </submittedName>
</protein>
<proteinExistence type="predicted"/>